<comment type="subcellular location">
    <subcellularLocation>
        <location evidence="1">Membrane</location>
    </subcellularLocation>
</comment>
<keyword evidence="2" id="KW-0812">Transmembrane</keyword>
<organism evidence="7 8">
    <name type="scientific">Nitrospirillum amazonense</name>
    <dbReference type="NCBI Taxonomy" id="28077"/>
    <lineage>
        <taxon>Bacteria</taxon>
        <taxon>Pseudomonadati</taxon>
        <taxon>Pseudomonadota</taxon>
        <taxon>Alphaproteobacteria</taxon>
        <taxon>Rhodospirillales</taxon>
        <taxon>Azospirillaceae</taxon>
        <taxon>Nitrospirillum</taxon>
    </lineage>
</organism>
<feature type="coiled-coil region" evidence="5">
    <location>
        <begin position="295"/>
        <end position="322"/>
    </location>
</feature>
<name>A0A560F5T7_9PROT</name>
<keyword evidence="5" id="KW-0175">Coiled coil</keyword>
<dbReference type="Gene3D" id="1.10.260.40">
    <property type="entry name" value="lambda repressor-like DNA-binding domains"/>
    <property type="match status" value="1"/>
</dbReference>
<evidence type="ECO:0000256" key="4">
    <source>
        <dbReference type="ARBA" id="ARBA00023136"/>
    </source>
</evidence>
<feature type="compositionally biased region" description="Basic and acidic residues" evidence="6">
    <location>
        <begin position="587"/>
        <end position="599"/>
    </location>
</feature>
<dbReference type="Proteomes" id="UP000319859">
    <property type="component" value="Unassembled WGS sequence"/>
</dbReference>
<dbReference type="GO" id="GO:0016020">
    <property type="term" value="C:membrane"/>
    <property type="evidence" value="ECO:0007669"/>
    <property type="project" value="UniProtKB-SubCell"/>
</dbReference>
<dbReference type="EMBL" id="VITN01000012">
    <property type="protein sequence ID" value="TWB16979.1"/>
    <property type="molecule type" value="Genomic_DNA"/>
</dbReference>
<feature type="region of interest" description="Disordered" evidence="6">
    <location>
        <begin position="558"/>
        <end position="621"/>
    </location>
</feature>
<dbReference type="OrthoDB" id="8421723at2"/>
<dbReference type="PANTHER" id="PTHR15415">
    <property type="entry name" value="MITOFILIN"/>
    <property type="match status" value="1"/>
</dbReference>
<dbReference type="InterPro" id="IPR059216">
    <property type="entry name" value="LeuA_carph_isopro_dom"/>
</dbReference>
<feature type="coiled-coil region" evidence="5">
    <location>
        <begin position="348"/>
        <end position="382"/>
    </location>
</feature>
<feature type="region of interest" description="Disordered" evidence="6">
    <location>
        <begin position="1"/>
        <end position="42"/>
    </location>
</feature>
<feature type="compositionally biased region" description="Basic and acidic residues" evidence="6">
    <location>
        <begin position="180"/>
        <end position="220"/>
    </location>
</feature>
<evidence type="ECO:0000256" key="1">
    <source>
        <dbReference type="ARBA" id="ARBA00004370"/>
    </source>
</evidence>
<evidence type="ECO:0000256" key="2">
    <source>
        <dbReference type="ARBA" id="ARBA00022692"/>
    </source>
</evidence>
<evidence type="ECO:0000256" key="5">
    <source>
        <dbReference type="SAM" id="Coils"/>
    </source>
</evidence>
<keyword evidence="3" id="KW-1133">Transmembrane helix</keyword>
<gene>
    <name evidence="7" type="ORF">FBZ89_112137</name>
</gene>
<proteinExistence type="predicted"/>
<evidence type="ECO:0000313" key="7">
    <source>
        <dbReference type="EMBL" id="TWB16979.1"/>
    </source>
</evidence>
<comment type="caution">
    <text evidence="7">The sequence shown here is derived from an EMBL/GenBank/DDBJ whole genome shotgun (WGS) entry which is preliminary data.</text>
</comment>
<evidence type="ECO:0008006" key="9">
    <source>
        <dbReference type="Google" id="ProtNLM"/>
    </source>
</evidence>
<dbReference type="InterPro" id="IPR010982">
    <property type="entry name" value="Lambda_DNA-bd_dom_sf"/>
</dbReference>
<sequence length="621" mass="63402">MSGEGSDAPSPTPGMGPAPAIGQGGLAQSGANLAGANLPGTNPQVDAIVERFGGIRPMAAKLGIPVTTVQGWKKRGHIPPNRRADLEAAASRLGLVLEAAELDAVMGAPETLANPSASASAAAVIALPGPDDRPLSPGPVPLADQPSLNREPPAPASSYRLGARPDDAVPPPPQPPGEPFRVDRPRMELPKTDVPKAEPPRVDAPRRETPKPDAIRRDAPRPAAAPPRRGGGAVSALALLISLAALGAGGWSLYRAGVLDPWLSRAGLPAALPTGQSGPAQPAQSAEQAGMEATLTEMARRLNAAGQRQQALEQEVADLKARLAAAPAVGGDGTAAPATPDPALAARLEQMTDQFNRLTDRQRALEQALAQSAQQREELSGRLAAQTAAAGRGQALLVATNQLQAALLSGRPYGVELSAVRSLAPEDDALRQALDRLAQSQATGLAGPVALREGFDRAATAAQQAAQVPEGADWLQQLWGRIKALVTIRRKDGRVEGNAPDAVVSRAGAALDRGDIGTAVAEMSALSGPPAAAAEVQAWLRDAQARLSADDAMNRLSRRAVSDVQAGLPPPKEKPAGGALAPSPDAGKGDTAKPEDAKPAEPVPTEGGAPAQPQPADGGHP</sequence>
<dbReference type="InterPro" id="IPR019133">
    <property type="entry name" value="MIC60"/>
</dbReference>
<feature type="compositionally biased region" description="Pro residues" evidence="6">
    <location>
        <begin position="168"/>
        <end position="178"/>
    </location>
</feature>
<dbReference type="AlphaFoldDB" id="A0A560F5T7"/>
<protein>
    <recommendedName>
        <fullName evidence="9">Inner membrane protein</fullName>
    </recommendedName>
</protein>
<keyword evidence="4" id="KW-0472">Membrane</keyword>
<dbReference type="Pfam" id="PF09731">
    <property type="entry name" value="Mitofilin"/>
    <property type="match status" value="1"/>
</dbReference>
<evidence type="ECO:0000256" key="3">
    <source>
        <dbReference type="ARBA" id="ARBA00022989"/>
    </source>
</evidence>
<dbReference type="PANTHER" id="PTHR15415:SF7">
    <property type="entry name" value="MICOS COMPLEX SUBUNIT MIC60"/>
    <property type="match status" value="1"/>
</dbReference>
<evidence type="ECO:0000256" key="6">
    <source>
        <dbReference type="SAM" id="MobiDB-lite"/>
    </source>
</evidence>
<reference evidence="7 8" key="1">
    <citation type="submission" date="2019-06" db="EMBL/GenBank/DDBJ databases">
        <title>Genomic Encyclopedia of Type Strains, Phase IV (KMG-V): Genome sequencing to study the core and pangenomes of soil and plant-associated prokaryotes.</title>
        <authorList>
            <person name="Whitman W."/>
        </authorList>
    </citation>
    <scope>NUCLEOTIDE SEQUENCE [LARGE SCALE GENOMIC DNA]</scope>
    <source>
        <strain evidence="7 8">BR 11880</strain>
    </source>
</reference>
<dbReference type="GO" id="GO:0003677">
    <property type="term" value="F:DNA binding"/>
    <property type="evidence" value="ECO:0007669"/>
    <property type="project" value="InterPro"/>
</dbReference>
<evidence type="ECO:0000313" key="8">
    <source>
        <dbReference type="Proteomes" id="UP000319859"/>
    </source>
</evidence>
<dbReference type="NCBIfam" id="NF046037">
    <property type="entry name" value="carphisopro"/>
    <property type="match status" value="1"/>
</dbReference>
<accession>A0A560F5T7</accession>
<feature type="region of interest" description="Disordered" evidence="6">
    <location>
        <begin position="128"/>
        <end position="231"/>
    </location>
</feature>